<evidence type="ECO:0000256" key="1">
    <source>
        <dbReference type="SAM" id="MobiDB-lite"/>
    </source>
</evidence>
<evidence type="ECO:0000313" key="3">
    <source>
        <dbReference type="Proteomes" id="UP000178379"/>
    </source>
</evidence>
<proteinExistence type="predicted"/>
<evidence type="ECO:0000313" key="2">
    <source>
        <dbReference type="EMBL" id="OGI37239.1"/>
    </source>
</evidence>
<dbReference type="AlphaFoldDB" id="A0A1F6SX32"/>
<sequence>MAKARKPVLSETETWTVETTIKERYGETRPAEIVDSEIRLHPDDRTPTPCQGIFWNDGKGCHFVIFKIADGRFRCQFYYRAYEQYGTGKLEYDDIGDCVVTLLQVQADHERKQAQRQGKEGEPALQPGQQPKPDGQSDESWYYEPVIWE</sequence>
<name>A0A1F6SX32_9PROT</name>
<reference evidence="2 3" key="1">
    <citation type="journal article" date="2016" name="Nat. Commun.">
        <title>Thousands of microbial genomes shed light on interconnected biogeochemical processes in an aquifer system.</title>
        <authorList>
            <person name="Anantharaman K."/>
            <person name="Brown C.T."/>
            <person name="Hug L.A."/>
            <person name="Sharon I."/>
            <person name="Castelle C.J."/>
            <person name="Probst A.J."/>
            <person name="Thomas B.C."/>
            <person name="Singh A."/>
            <person name="Wilkins M.J."/>
            <person name="Karaoz U."/>
            <person name="Brodie E.L."/>
            <person name="Williams K.H."/>
            <person name="Hubbard S.S."/>
            <person name="Banfield J.F."/>
        </authorList>
    </citation>
    <scope>NUCLEOTIDE SEQUENCE [LARGE SCALE GENOMIC DNA]</scope>
</reference>
<comment type="caution">
    <text evidence="2">The sequence shown here is derived from an EMBL/GenBank/DDBJ whole genome shotgun (WGS) entry which is preliminary data.</text>
</comment>
<feature type="compositionally biased region" description="Basic and acidic residues" evidence="1">
    <location>
        <begin position="110"/>
        <end position="122"/>
    </location>
</feature>
<dbReference type="EMBL" id="MFSQ01000151">
    <property type="protein sequence ID" value="OGI37239.1"/>
    <property type="molecule type" value="Genomic_DNA"/>
</dbReference>
<feature type="region of interest" description="Disordered" evidence="1">
    <location>
        <begin position="110"/>
        <end position="149"/>
    </location>
</feature>
<accession>A0A1F6SX32</accession>
<organism evidence="2 3">
    <name type="scientific">Candidatus Muproteobacteria bacterium RBG_16_62_13</name>
    <dbReference type="NCBI Taxonomy" id="1817756"/>
    <lineage>
        <taxon>Bacteria</taxon>
        <taxon>Pseudomonadati</taxon>
        <taxon>Pseudomonadota</taxon>
        <taxon>Candidatus Muproteobacteria</taxon>
    </lineage>
</organism>
<gene>
    <name evidence="2" type="ORF">A2140_08375</name>
</gene>
<protein>
    <submittedName>
        <fullName evidence="2">Uncharacterized protein</fullName>
    </submittedName>
</protein>
<dbReference type="Proteomes" id="UP000178379">
    <property type="component" value="Unassembled WGS sequence"/>
</dbReference>